<protein>
    <submittedName>
        <fullName evidence="7">COX VIIa-like protein</fullName>
    </submittedName>
</protein>
<evidence type="ECO:0000256" key="6">
    <source>
        <dbReference type="SAM" id="Phobius"/>
    </source>
</evidence>
<evidence type="ECO:0000313" key="8">
    <source>
        <dbReference type="Proteomes" id="UP000275267"/>
    </source>
</evidence>
<feature type="transmembrane region" description="Helical" evidence="6">
    <location>
        <begin position="186"/>
        <end position="209"/>
    </location>
</feature>
<comment type="caution">
    <text evidence="7">The sequence shown here is derived from an EMBL/GenBank/DDBJ whole genome shotgun (WGS) entry which is preliminary data.</text>
</comment>
<comment type="subcellular location">
    <subcellularLocation>
        <location evidence="1">Mitochondrion inner membrane</location>
    </subcellularLocation>
</comment>
<evidence type="ECO:0000256" key="1">
    <source>
        <dbReference type="ARBA" id="ARBA00004273"/>
    </source>
</evidence>
<keyword evidence="3" id="KW-0496">Mitochondrion</keyword>
<evidence type="ECO:0000256" key="2">
    <source>
        <dbReference type="ARBA" id="ARBA00022792"/>
    </source>
</evidence>
<sequence length="219" mass="24578">MASPYHSLTQETRRPLLGWPGKSPFSPRGKQQKPRPASLTRSIPRSGQPPPASSLSQILTFSAAGHRVATLDRQGAASRQALFPRFGMIDDVCSPTLVPVRSAVYLSYLYDWIKRFQFLLLELCRVVSMLLDTVVMDGNNIVIDIDQMVDGRMTEAPFLPRERLFKQQNYFQNLTKHTYLKGRYDVITSVAIPLALAASSMFMIGRGVYNMSHGIGKKE</sequence>
<keyword evidence="6" id="KW-0812">Transmembrane</keyword>
<proteinExistence type="predicted"/>
<dbReference type="Pfam" id="PF02238">
    <property type="entry name" value="COX7a"/>
    <property type="match status" value="1"/>
</dbReference>
<keyword evidence="8" id="KW-1185">Reference proteome</keyword>
<evidence type="ECO:0000256" key="5">
    <source>
        <dbReference type="SAM" id="MobiDB-lite"/>
    </source>
</evidence>
<feature type="region of interest" description="Disordered" evidence="5">
    <location>
        <begin position="1"/>
        <end position="54"/>
    </location>
</feature>
<dbReference type="Proteomes" id="UP000275267">
    <property type="component" value="Unassembled WGS sequence"/>
</dbReference>
<evidence type="ECO:0000256" key="4">
    <source>
        <dbReference type="ARBA" id="ARBA00023136"/>
    </source>
</evidence>
<dbReference type="STRING" id="4540.A0A3L6TC36"/>
<gene>
    <name evidence="7" type="ORF">C2845_PM03G14680</name>
</gene>
<dbReference type="EMBL" id="PQIB02000002">
    <property type="protein sequence ID" value="RLN35799.1"/>
    <property type="molecule type" value="Genomic_DNA"/>
</dbReference>
<keyword evidence="4 6" id="KW-0472">Membrane</keyword>
<dbReference type="AlphaFoldDB" id="A0A3L6TC36"/>
<evidence type="ECO:0000313" key="7">
    <source>
        <dbReference type="EMBL" id="RLN35799.1"/>
    </source>
</evidence>
<keyword evidence="2" id="KW-0999">Mitochondrion inner membrane</keyword>
<accession>A0A3L6TC36</accession>
<name>A0A3L6TC36_PANMI</name>
<keyword evidence="6" id="KW-1133">Transmembrane helix</keyword>
<feature type="compositionally biased region" description="Polar residues" evidence="5">
    <location>
        <begin position="1"/>
        <end position="10"/>
    </location>
</feature>
<reference evidence="8" key="1">
    <citation type="journal article" date="2019" name="Nat. Commun.">
        <title>The genome of broomcorn millet.</title>
        <authorList>
            <person name="Zou C."/>
            <person name="Miki D."/>
            <person name="Li D."/>
            <person name="Tang Q."/>
            <person name="Xiao L."/>
            <person name="Rajput S."/>
            <person name="Deng P."/>
            <person name="Jia W."/>
            <person name="Huang R."/>
            <person name="Zhang M."/>
            <person name="Sun Y."/>
            <person name="Hu J."/>
            <person name="Fu X."/>
            <person name="Schnable P.S."/>
            <person name="Li F."/>
            <person name="Zhang H."/>
            <person name="Feng B."/>
            <person name="Zhu X."/>
            <person name="Liu R."/>
            <person name="Schnable J.C."/>
            <person name="Zhu J.-K."/>
            <person name="Zhang H."/>
        </authorList>
    </citation>
    <scope>NUCLEOTIDE SEQUENCE [LARGE SCALE GENOMIC DNA]</scope>
</reference>
<dbReference type="PANTHER" id="PTHR35308:SF1">
    <property type="entry name" value="CYTOCHROME C OXIDASE SUBUNIT 7"/>
    <property type="match status" value="1"/>
</dbReference>
<dbReference type="OrthoDB" id="62312at2759"/>
<organism evidence="7 8">
    <name type="scientific">Panicum miliaceum</name>
    <name type="common">Proso millet</name>
    <name type="synonym">Broomcorn millet</name>
    <dbReference type="NCBI Taxonomy" id="4540"/>
    <lineage>
        <taxon>Eukaryota</taxon>
        <taxon>Viridiplantae</taxon>
        <taxon>Streptophyta</taxon>
        <taxon>Embryophyta</taxon>
        <taxon>Tracheophyta</taxon>
        <taxon>Spermatophyta</taxon>
        <taxon>Magnoliopsida</taxon>
        <taxon>Liliopsida</taxon>
        <taxon>Poales</taxon>
        <taxon>Poaceae</taxon>
        <taxon>PACMAD clade</taxon>
        <taxon>Panicoideae</taxon>
        <taxon>Panicodae</taxon>
        <taxon>Paniceae</taxon>
        <taxon>Panicinae</taxon>
        <taxon>Panicum</taxon>
        <taxon>Panicum sect. Panicum</taxon>
    </lineage>
</organism>
<dbReference type="InterPro" id="IPR039297">
    <property type="entry name" value="COX7a"/>
</dbReference>
<dbReference type="GO" id="GO:0005743">
    <property type="term" value="C:mitochondrial inner membrane"/>
    <property type="evidence" value="ECO:0007669"/>
    <property type="project" value="UniProtKB-SubCell"/>
</dbReference>
<dbReference type="PANTHER" id="PTHR35308">
    <property type="entry name" value="CYTOCHROME C OXIDASE SUBUNIT 7"/>
    <property type="match status" value="1"/>
</dbReference>
<evidence type="ECO:0000256" key="3">
    <source>
        <dbReference type="ARBA" id="ARBA00023128"/>
    </source>
</evidence>